<keyword evidence="1" id="KW-0812">Transmembrane</keyword>
<comment type="caution">
    <text evidence="2">The sequence shown here is derived from an EMBL/GenBank/DDBJ whole genome shotgun (WGS) entry which is preliminary data.</text>
</comment>
<evidence type="ECO:0000313" key="3">
    <source>
        <dbReference type="Proteomes" id="UP001175271"/>
    </source>
</evidence>
<sequence length="337" mass="38212">MFTSVLPVSMVFADFFINIVNFLGRIQAYFSFAAIPVNVLIIILSVWKVPNCLVKTYTLNISIATLVAVTYSTSYFSIVYFDPKWLKPMNISLGHLPFVVDNFLSYLAINVYYFQSTVTMTLAYINYKRLFFFQNVSRKKSTYIPFSVGFGMAATMALCQTFEIMQTRFELSHSIAVVLACLRAATQIMVVLVTVGFYVLTVIQSVTHACQAQMGRIRQSRWNVYRSVLLHCFVPNLFFWLSIPDSLCSAAMSLTATSVEGLSNFDLFCVHIYAVTQYMNPPRLFMISSTVLLAFEEYRRAILELLKTPFKCCLHMNQDKNSSVSTEVTSEVSSSAE</sequence>
<evidence type="ECO:0000256" key="1">
    <source>
        <dbReference type="SAM" id="Phobius"/>
    </source>
</evidence>
<feature type="transmembrane region" description="Helical" evidence="1">
    <location>
        <begin position="26"/>
        <end position="47"/>
    </location>
</feature>
<name>A0AA39LX03_9BILA</name>
<feature type="transmembrane region" description="Helical" evidence="1">
    <location>
        <begin position="224"/>
        <end position="243"/>
    </location>
</feature>
<feature type="transmembrane region" description="Helical" evidence="1">
    <location>
        <begin position="146"/>
        <end position="165"/>
    </location>
</feature>
<dbReference type="AlphaFoldDB" id="A0AA39LX03"/>
<keyword evidence="3" id="KW-1185">Reference proteome</keyword>
<feature type="transmembrane region" description="Helical" evidence="1">
    <location>
        <begin position="103"/>
        <end position="125"/>
    </location>
</feature>
<accession>A0AA39LX03</accession>
<organism evidence="2 3">
    <name type="scientific">Steinernema hermaphroditum</name>
    <dbReference type="NCBI Taxonomy" id="289476"/>
    <lineage>
        <taxon>Eukaryota</taxon>
        <taxon>Metazoa</taxon>
        <taxon>Ecdysozoa</taxon>
        <taxon>Nematoda</taxon>
        <taxon>Chromadorea</taxon>
        <taxon>Rhabditida</taxon>
        <taxon>Tylenchina</taxon>
        <taxon>Panagrolaimomorpha</taxon>
        <taxon>Strongyloidoidea</taxon>
        <taxon>Steinernematidae</taxon>
        <taxon>Steinernema</taxon>
    </lineage>
</organism>
<reference evidence="2" key="1">
    <citation type="submission" date="2023-06" db="EMBL/GenBank/DDBJ databases">
        <title>Genomic analysis of the entomopathogenic nematode Steinernema hermaphroditum.</title>
        <authorList>
            <person name="Schwarz E.M."/>
            <person name="Heppert J.K."/>
            <person name="Baniya A."/>
            <person name="Schwartz H.T."/>
            <person name="Tan C.-H."/>
            <person name="Antoshechkin I."/>
            <person name="Sternberg P.W."/>
            <person name="Goodrich-Blair H."/>
            <person name="Dillman A.R."/>
        </authorList>
    </citation>
    <scope>NUCLEOTIDE SEQUENCE</scope>
    <source>
        <strain evidence="2">PS9179</strain>
        <tissue evidence="2">Whole animal</tissue>
    </source>
</reference>
<evidence type="ECO:0000313" key="2">
    <source>
        <dbReference type="EMBL" id="KAK0412415.1"/>
    </source>
</evidence>
<keyword evidence="1" id="KW-0472">Membrane</keyword>
<keyword evidence="1" id="KW-1133">Transmembrane helix</keyword>
<proteinExistence type="predicted"/>
<protein>
    <submittedName>
        <fullName evidence="2">Uncharacterized protein</fullName>
    </submittedName>
</protein>
<feature type="transmembrane region" description="Helical" evidence="1">
    <location>
        <begin position="177"/>
        <end position="203"/>
    </location>
</feature>
<dbReference type="Proteomes" id="UP001175271">
    <property type="component" value="Unassembled WGS sequence"/>
</dbReference>
<feature type="transmembrane region" description="Helical" evidence="1">
    <location>
        <begin position="59"/>
        <end position="81"/>
    </location>
</feature>
<dbReference type="EMBL" id="JAUCMV010000003">
    <property type="protein sequence ID" value="KAK0412415.1"/>
    <property type="molecule type" value="Genomic_DNA"/>
</dbReference>
<gene>
    <name evidence="2" type="ORF">QR680_006197</name>
</gene>